<dbReference type="Proteomes" id="UP001145742">
    <property type="component" value="Unassembled WGS sequence"/>
</dbReference>
<organism evidence="1 2">
    <name type="scientific">Willisornis vidua</name>
    <name type="common">Xingu scale-backed antbird</name>
    <dbReference type="NCBI Taxonomy" id="1566151"/>
    <lineage>
        <taxon>Eukaryota</taxon>
        <taxon>Metazoa</taxon>
        <taxon>Chordata</taxon>
        <taxon>Craniata</taxon>
        <taxon>Vertebrata</taxon>
        <taxon>Euteleostomi</taxon>
        <taxon>Archelosauria</taxon>
        <taxon>Archosauria</taxon>
        <taxon>Dinosauria</taxon>
        <taxon>Saurischia</taxon>
        <taxon>Theropoda</taxon>
        <taxon>Coelurosauria</taxon>
        <taxon>Aves</taxon>
        <taxon>Neognathae</taxon>
        <taxon>Neoaves</taxon>
        <taxon>Telluraves</taxon>
        <taxon>Australaves</taxon>
        <taxon>Passeriformes</taxon>
        <taxon>Thamnophilidae</taxon>
        <taxon>Willisornis</taxon>
    </lineage>
</organism>
<name>A0ABQ9DDX6_9PASS</name>
<proteinExistence type="predicted"/>
<comment type="caution">
    <text evidence="1">The sequence shown here is derived from an EMBL/GenBank/DDBJ whole genome shotgun (WGS) entry which is preliminary data.</text>
</comment>
<dbReference type="EMBL" id="WHWB01033792">
    <property type="protein sequence ID" value="KAJ7416870.1"/>
    <property type="molecule type" value="Genomic_DNA"/>
</dbReference>
<evidence type="ECO:0000313" key="1">
    <source>
        <dbReference type="EMBL" id="KAJ7416870.1"/>
    </source>
</evidence>
<dbReference type="PANTHER" id="PTHR33332">
    <property type="entry name" value="REVERSE TRANSCRIPTASE DOMAIN-CONTAINING PROTEIN"/>
    <property type="match status" value="1"/>
</dbReference>
<keyword evidence="2" id="KW-1185">Reference proteome</keyword>
<gene>
    <name evidence="1" type="ORF">WISP_68092</name>
</gene>
<evidence type="ECO:0000313" key="2">
    <source>
        <dbReference type="Proteomes" id="UP001145742"/>
    </source>
</evidence>
<sequence length="138" mass="15135">MLCCPSEGTYKLKRRTERNCLKFNKGKCKILPLEKNNPMHQDRLGTGLLESSSAEKDLGVLMYNKLSMSQQCVLVAKKVNGVLGCTRTSTASRGTEVTLSLCSAPVRPHLEFCVQFWAPQCNRDEAAVVGPAEGGKDD</sequence>
<reference evidence="1" key="1">
    <citation type="submission" date="2019-10" db="EMBL/GenBank/DDBJ databases">
        <authorList>
            <person name="Soares A.E.R."/>
            <person name="Aleixo A."/>
            <person name="Schneider P."/>
            <person name="Miyaki C.Y."/>
            <person name="Schneider M.P."/>
            <person name="Mello C."/>
            <person name="Vasconcelos A.T.R."/>
        </authorList>
    </citation>
    <scope>NUCLEOTIDE SEQUENCE</scope>
    <source>
        <tissue evidence="1">Muscle</tissue>
    </source>
</reference>
<accession>A0ABQ9DDX6</accession>
<protein>
    <submittedName>
        <fullName evidence="1">Uncharacterized protein</fullName>
    </submittedName>
</protein>